<dbReference type="GO" id="GO:0000981">
    <property type="term" value="F:DNA-binding transcription factor activity, RNA polymerase II-specific"/>
    <property type="evidence" value="ECO:0007669"/>
    <property type="project" value="TreeGrafter"/>
</dbReference>
<keyword evidence="7" id="KW-0539">Nucleus</keyword>
<feature type="region of interest" description="Disordered" evidence="9">
    <location>
        <begin position="322"/>
        <end position="377"/>
    </location>
</feature>
<accession>A0A6J3QEG9</accession>
<dbReference type="GO" id="GO:0005634">
    <property type="term" value="C:nucleus"/>
    <property type="evidence" value="ECO:0007669"/>
    <property type="project" value="UniProtKB-SubCell"/>
</dbReference>
<dbReference type="Gene3D" id="2.60.40.720">
    <property type="match status" value="1"/>
</dbReference>
<protein>
    <submittedName>
        <fullName evidence="11">Tumor protein p73 isoform X6</fullName>
    </submittedName>
</protein>
<feature type="region of interest" description="Disordered" evidence="9">
    <location>
        <begin position="206"/>
        <end position="227"/>
    </location>
</feature>
<dbReference type="Proteomes" id="UP000245320">
    <property type="component" value="Chromosome 1"/>
</dbReference>
<dbReference type="GO" id="GO:0006915">
    <property type="term" value="P:apoptotic process"/>
    <property type="evidence" value="ECO:0007669"/>
    <property type="project" value="InterPro"/>
</dbReference>
<comment type="subcellular location">
    <subcellularLocation>
        <location evidence="3">Cytoplasm</location>
        <location evidence="3">Cytoskeleton</location>
        <location evidence="3">Microtubule organizing center</location>
        <location evidence="3">Centrosome</location>
    </subcellularLocation>
    <subcellularLocation>
        <location evidence="2">Endoplasmic reticulum</location>
    </subcellularLocation>
    <subcellularLocation>
        <location evidence="1">Nucleus</location>
    </subcellularLocation>
</comment>
<evidence type="ECO:0000256" key="1">
    <source>
        <dbReference type="ARBA" id="ARBA00004123"/>
    </source>
</evidence>
<evidence type="ECO:0000256" key="5">
    <source>
        <dbReference type="ARBA" id="ARBA00023015"/>
    </source>
</evidence>
<organism evidence="10 11">
    <name type="scientific">Tursiops truncatus</name>
    <name type="common">Atlantic bottle-nosed dolphin</name>
    <name type="synonym">Delphinus truncatus</name>
    <dbReference type="NCBI Taxonomy" id="9739"/>
    <lineage>
        <taxon>Eukaryota</taxon>
        <taxon>Metazoa</taxon>
        <taxon>Chordata</taxon>
        <taxon>Craniata</taxon>
        <taxon>Vertebrata</taxon>
        <taxon>Euteleostomi</taxon>
        <taxon>Mammalia</taxon>
        <taxon>Eutheria</taxon>
        <taxon>Laurasiatheria</taxon>
        <taxon>Artiodactyla</taxon>
        <taxon>Whippomorpha</taxon>
        <taxon>Cetacea</taxon>
        <taxon>Odontoceti</taxon>
        <taxon>Delphinidae</taxon>
        <taxon>Tursiops</taxon>
    </lineage>
</organism>
<feature type="site" description="Interaction with DNA" evidence="8">
    <location>
        <position position="138"/>
    </location>
</feature>
<proteinExistence type="predicted"/>
<evidence type="ECO:0000256" key="2">
    <source>
        <dbReference type="ARBA" id="ARBA00004240"/>
    </source>
</evidence>
<dbReference type="CTD" id="7161"/>
<gene>
    <name evidence="11" type="primary">TP73</name>
</gene>
<sequence>MSQSTATDEGATFQHLWSSLEPDSTYFDLPQPGQGNDEVVGGAEASMDVFHLQGMTTSVMSQFHLLSSTMDQMSSRAAPGSPYAPEHAASANVPTHSPYAQPSSTFDTMSPAPVIPSNTDYPGPHHFEVTFQQSSTAKSATWTTCPCRAPSCRGAGARKLTATTPRPPPSAHHPLHQPCQARGSQPGWAGPIVDWGGGVDRRRGTGWRQDGHTPASGQTISCKHEGTHASPNRQVLTALCQPPKINKILSAQNLLKHIHLAVLGKERQEGGKERQEGGRARRSIARDLFYKTDEDPGALLLPAPCPGRPEAPELWEEKKDLGEGVGGSFIPSRSHRAPNPRFGYPGLPPPPPRLPSCPAAQWPQVSPPDATRVGRPQAPLPDAARLGPGWASVGPAPAGGLGPDRVCAQGQREQPAEGSTGLGTLLGERATQGRRGPCRGAEGGGSSVHAHRQPAGVRHPRQLCAPSRAGFRLLAFGFRRGGQAAAALGTRDSSQQLLPGAGRAQLRRRWPVGLGQAGQRERLRWWGRGL</sequence>
<keyword evidence="4" id="KW-0256">Endoplasmic reticulum</keyword>
<evidence type="ECO:0000256" key="3">
    <source>
        <dbReference type="ARBA" id="ARBA00004300"/>
    </source>
</evidence>
<evidence type="ECO:0000256" key="4">
    <source>
        <dbReference type="ARBA" id="ARBA00022824"/>
    </source>
</evidence>
<dbReference type="InterPro" id="IPR008967">
    <property type="entry name" value="p53-like_TF_DNA-bd_sf"/>
</dbReference>
<feature type="region of interest" description="Disordered" evidence="9">
    <location>
        <begin position="410"/>
        <end position="459"/>
    </location>
</feature>
<dbReference type="GO" id="GO:0005813">
    <property type="term" value="C:centrosome"/>
    <property type="evidence" value="ECO:0007669"/>
    <property type="project" value="UniProtKB-SubCell"/>
</dbReference>
<evidence type="ECO:0000256" key="9">
    <source>
        <dbReference type="SAM" id="MobiDB-lite"/>
    </source>
</evidence>
<dbReference type="PANTHER" id="PTHR11447:SF21">
    <property type="entry name" value="TUMOR PROTEIN P73"/>
    <property type="match status" value="1"/>
</dbReference>
<evidence type="ECO:0000256" key="8">
    <source>
        <dbReference type="PIRSR" id="PIRSR602117-2"/>
    </source>
</evidence>
<keyword evidence="6" id="KW-0804">Transcription</keyword>
<keyword evidence="5" id="KW-0805">Transcription regulation</keyword>
<dbReference type="InterPro" id="IPR002117">
    <property type="entry name" value="p53_tumour_suppressor"/>
</dbReference>
<dbReference type="AlphaFoldDB" id="A0A6J3QEG9"/>
<dbReference type="GO" id="GO:0005783">
    <property type="term" value="C:endoplasmic reticulum"/>
    <property type="evidence" value="ECO:0007669"/>
    <property type="project" value="UniProtKB-SubCell"/>
</dbReference>
<dbReference type="GO" id="GO:0000978">
    <property type="term" value="F:RNA polymerase II cis-regulatory region sequence-specific DNA binding"/>
    <property type="evidence" value="ECO:0007669"/>
    <property type="project" value="TreeGrafter"/>
</dbReference>
<evidence type="ECO:0000256" key="6">
    <source>
        <dbReference type="ARBA" id="ARBA00023163"/>
    </source>
</evidence>
<evidence type="ECO:0000256" key="7">
    <source>
        <dbReference type="ARBA" id="ARBA00023242"/>
    </source>
</evidence>
<feature type="compositionally biased region" description="Pro residues" evidence="9">
    <location>
        <begin position="346"/>
        <end position="355"/>
    </location>
</feature>
<evidence type="ECO:0000313" key="11">
    <source>
        <dbReference type="RefSeq" id="XP_033700458.1"/>
    </source>
</evidence>
<name>A0A6J3QEG9_TURTR</name>
<keyword evidence="10" id="KW-1185">Reference proteome</keyword>
<dbReference type="PANTHER" id="PTHR11447">
    <property type="entry name" value="CELLULAR TUMOR ANTIGEN P53"/>
    <property type="match status" value="1"/>
</dbReference>
<dbReference type="InterPro" id="IPR012346">
    <property type="entry name" value="p53/RUNT-type_TF_DNA-bd_sf"/>
</dbReference>
<dbReference type="SUPFAM" id="SSF49417">
    <property type="entry name" value="p53-like transcription factors"/>
    <property type="match status" value="1"/>
</dbReference>
<feature type="region of interest" description="Disordered" evidence="9">
    <location>
        <begin position="159"/>
        <end position="190"/>
    </location>
</feature>
<evidence type="ECO:0000313" key="10">
    <source>
        <dbReference type="Proteomes" id="UP000245320"/>
    </source>
</evidence>
<dbReference type="RefSeq" id="XP_033700458.1">
    <property type="nucleotide sequence ID" value="XM_033844567.1"/>
</dbReference>
<reference evidence="11" key="1">
    <citation type="submission" date="2025-08" db="UniProtKB">
        <authorList>
            <consortium name="RefSeq"/>
        </authorList>
    </citation>
    <scope>IDENTIFICATION</scope>
    <source>
        <tissue evidence="11">Spleen</tissue>
    </source>
</reference>